<keyword evidence="2" id="KW-0349">Heme</keyword>
<dbReference type="InterPro" id="IPR009056">
    <property type="entry name" value="Cyt_c-like_dom"/>
</dbReference>
<dbReference type="PRINTS" id="PR00604">
    <property type="entry name" value="CYTCHRMECIAB"/>
</dbReference>
<dbReference type="Pfam" id="PF00034">
    <property type="entry name" value="Cytochrom_C"/>
    <property type="match status" value="1"/>
</dbReference>
<evidence type="ECO:0000313" key="7">
    <source>
        <dbReference type="EMBL" id="SVD12156.1"/>
    </source>
</evidence>
<dbReference type="InterPro" id="IPR002327">
    <property type="entry name" value="Cyt_c_1A/1B"/>
</dbReference>
<proteinExistence type="predicted"/>
<reference evidence="7" key="1">
    <citation type="submission" date="2018-05" db="EMBL/GenBank/DDBJ databases">
        <authorList>
            <person name="Lanie J.A."/>
            <person name="Ng W.-L."/>
            <person name="Kazmierczak K.M."/>
            <person name="Andrzejewski T.M."/>
            <person name="Davidsen T.M."/>
            <person name="Wayne K.J."/>
            <person name="Tettelin H."/>
            <person name="Glass J.I."/>
            <person name="Rusch D."/>
            <person name="Podicherti R."/>
            <person name="Tsui H.-C.T."/>
            <person name="Winkler M.E."/>
        </authorList>
    </citation>
    <scope>NUCLEOTIDE SEQUENCE</scope>
</reference>
<keyword evidence="5" id="KW-0408">Iron</keyword>
<evidence type="ECO:0000256" key="4">
    <source>
        <dbReference type="ARBA" id="ARBA00022982"/>
    </source>
</evidence>
<evidence type="ECO:0000256" key="2">
    <source>
        <dbReference type="ARBA" id="ARBA00022617"/>
    </source>
</evidence>
<dbReference type="PANTHER" id="PTHR11961">
    <property type="entry name" value="CYTOCHROME C"/>
    <property type="match status" value="1"/>
</dbReference>
<dbReference type="InterPro" id="IPR036909">
    <property type="entry name" value="Cyt_c-like_dom_sf"/>
</dbReference>
<dbReference type="PROSITE" id="PS51007">
    <property type="entry name" value="CYTC"/>
    <property type="match status" value="1"/>
</dbReference>
<evidence type="ECO:0000259" key="6">
    <source>
        <dbReference type="PROSITE" id="PS51007"/>
    </source>
</evidence>
<dbReference type="GO" id="GO:0009055">
    <property type="term" value="F:electron transfer activity"/>
    <property type="evidence" value="ECO:0007669"/>
    <property type="project" value="InterPro"/>
</dbReference>
<dbReference type="AlphaFoldDB" id="A0A382SQP0"/>
<sequence>MNYRNLLAVVFGVSFFASVTSALAADLAKGAKVYKKCKVCHSLEEGGKHKIGPNLFGIMGRESGTAKGFKYSKAMKEAGVTWGVSTLTDYLTKPKDFIPGNKMAFPGLKKAEQIENIIAFLEANTK</sequence>
<name>A0A382SQP0_9ZZZZ</name>
<evidence type="ECO:0000256" key="1">
    <source>
        <dbReference type="ARBA" id="ARBA00022448"/>
    </source>
</evidence>
<dbReference type="GO" id="GO:0046872">
    <property type="term" value="F:metal ion binding"/>
    <property type="evidence" value="ECO:0007669"/>
    <property type="project" value="UniProtKB-KW"/>
</dbReference>
<evidence type="ECO:0000256" key="3">
    <source>
        <dbReference type="ARBA" id="ARBA00022723"/>
    </source>
</evidence>
<dbReference type="SUPFAM" id="SSF46626">
    <property type="entry name" value="Cytochrome c"/>
    <property type="match status" value="1"/>
</dbReference>
<accession>A0A382SQP0</accession>
<keyword evidence="3" id="KW-0479">Metal-binding</keyword>
<dbReference type="Gene3D" id="1.10.760.10">
    <property type="entry name" value="Cytochrome c-like domain"/>
    <property type="match status" value="1"/>
</dbReference>
<dbReference type="EMBL" id="UINC01130837">
    <property type="protein sequence ID" value="SVD12156.1"/>
    <property type="molecule type" value="Genomic_DNA"/>
</dbReference>
<gene>
    <name evidence="7" type="ORF">METZ01_LOCUS365010</name>
</gene>
<organism evidence="7">
    <name type="scientific">marine metagenome</name>
    <dbReference type="NCBI Taxonomy" id="408172"/>
    <lineage>
        <taxon>unclassified sequences</taxon>
        <taxon>metagenomes</taxon>
        <taxon>ecological metagenomes</taxon>
    </lineage>
</organism>
<keyword evidence="4" id="KW-0249">Electron transport</keyword>
<keyword evidence="1" id="KW-0813">Transport</keyword>
<protein>
    <recommendedName>
        <fullName evidence="6">Cytochrome c domain-containing protein</fullName>
    </recommendedName>
</protein>
<dbReference type="GO" id="GO:0020037">
    <property type="term" value="F:heme binding"/>
    <property type="evidence" value="ECO:0007669"/>
    <property type="project" value="InterPro"/>
</dbReference>
<dbReference type="FunFam" id="1.10.760.10:FF:000001">
    <property type="entry name" value="Cytochrome c iso-1"/>
    <property type="match status" value="1"/>
</dbReference>
<evidence type="ECO:0000256" key="5">
    <source>
        <dbReference type="ARBA" id="ARBA00023004"/>
    </source>
</evidence>
<feature type="domain" description="Cytochrome c" evidence="6">
    <location>
        <begin position="25"/>
        <end position="125"/>
    </location>
</feature>